<accession>A0A840NNI1</accession>
<dbReference type="AlphaFoldDB" id="A0A840NNI1"/>
<dbReference type="RefSeq" id="WP_184482121.1">
    <property type="nucleotide sequence ID" value="NZ_JACHIV010000001.1"/>
</dbReference>
<protein>
    <submittedName>
        <fullName evidence="2">Uncharacterized protein</fullName>
    </submittedName>
</protein>
<comment type="caution">
    <text evidence="2">The sequence shown here is derived from an EMBL/GenBank/DDBJ whole genome shotgun (WGS) entry which is preliminary data.</text>
</comment>
<dbReference type="EMBL" id="JACHIV010000001">
    <property type="protein sequence ID" value="MBB5071633.1"/>
    <property type="molecule type" value="Genomic_DNA"/>
</dbReference>
<sequence length="103" mass="10505">MGEQVNVTPEELDRLASTLTSSLSGLSDNVGAATGEVDAGVSTGPVTEAMATFYKSIARMAADTEHQAGEVSNAGGVYIRSDDQAVSQLPPLPLSPNDTPGGR</sequence>
<reference evidence="2 3" key="1">
    <citation type="submission" date="2020-08" db="EMBL/GenBank/DDBJ databases">
        <title>Sequencing the genomes of 1000 actinobacteria strains.</title>
        <authorList>
            <person name="Klenk H.-P."/>
        </authorList>
    </citation>
    <scope>NUCLEOTIDE SEQUENCE [LARGE SCALE GENOMIC DNA]</scope>
    <source>
        <strain evidence="2 3">DSM 45582</strain>
    </source>
</reference>
<feature type="region of interest" description="Disordered" evidence="1">
    <location>
        <begin position="82"/>
        <end position="103"/>
    </location>
</feature>
<organism evidence="2 3">
    <name type="scientific">Saccharopolyspora gloriosae</name>
    <dbReference type="NCBI Taxonomy" id="455344"/>
    <lineage>
        <taxon>Bacteria</taxon>
        <taxon>Bacillati</taxon>
        <taxon>Actinomycetota</taxon>
        <taxon>Actinomycetes</taxon>
        <taxon>Pseudonocardiales</taxon>
        <taxon>Pseudonocardiaceae</taxon>
        <taxon>Saccharopolyspora</taxon>
    </lineage>
</organism>
<evidence type="ECO:0000313" key="2">
    <source>
        <dbReference type="EMBL" id="MBB5071633.1"/>
    </source>
</evidence>
<dbReference type="Proteomes" id="UP000580474">
    <property type="component" value="Unassembled WGS sequence"/>
</dbReference>
<evidence type="ECO:0000313" key="3">
    <source>
        <dbReference type="Proteomes" id="UP000580474"/>
    </source>
</evidence>
<keyword evidence="3" id="KW-1185">Reference proteome</keyword>
<proteinExistence type="predicted"/>
<evidence type="ECO:0000256" key="1">
    <source>
        <dbReference type="SAM" id="MobiDB-lite"/>
    </source>
</evidence>
<gene>
    <name evidence="2" type="ORF">BJ969_004721</name>
</gene>
<name>A0A840NNI1_9PSEU</name>